<dbReference type="GO" id="GO:0016787">
    <property type="term" value="F:hydrolase activity"/>
    <property type="evidence" value="ECO:0007669"/>
    <property type="project" value="UniProtKB-KW"/>
</dbReference>
<evidence type="ECO:0000313" key="3">
    <source>
        <dbReference type="Proteomes" id="UP000179448"/>
    </source>
</evidence>
<evidence type="ECO:0000313" key="2">
    <source>
        <dbReference type="EMBL" id="OGI83418.1"/>
    </source>
</evidence>
<dbReference type="PANTHER" id="PTHR43393:SF3">
    <property type="entry name" value="LYSINE DECARBOXYLASE-LIKE PROTEIN"/>
    <property type="match status" value="1"/>
</dbReference>
<name>A0A1F6WNG4_9BACT</name>
<dbReference type="SUPFAM" id="SSF102405">
    <property type="entry name" value="MCP/YpsA-like"/>
    <property type="match status" value="1"/>
</dbReference>
<dbReference type="NCBIfam" id="TIGR00730">
    <property type="entry name" value="Rossman fold protein, TIGR00730 family"/>
    <property type="match status" value="1"/>
</dbReference>
<evidence type="ECO:0000256" key="1">
    <source>
        <dbReference type="RuleBase" id="RU363015"/>
    </source>
</evidence>
<reference evidence="2 3" key="1">
    <citation type="journal article" date="2016" name="Nat. Commun.">
        <title>Thousands of microbial genomes shed light on interconnected biogeochemical processes in an aquifer system.</title>
        <authorList>
            <person name="Anantharaman K."/>
            <person name="Brown C.T."/>
            <person name="Hug L.A."/>
            <person name="Sharon I."/>
            <person name="Castelle C.J."/>
            <person name="Probst A.J."/>
            <person name="Thomas B.C."/>
            <person name="Singh A."/>
            <person name="Wilkins M.J."/>
            <person name="Karaoz U."/>
            <person name="Brodie E.L."/>
            <person name="Williams K.H."/>
            <person name="Hubbard S.S."/>
            <person name="Banfield J.F."/>
        </authorList>
    </citation>
    <scope>NUCLEOTIDE SEQUENCE [LARGE SCALE GENOMIC DNA]</scope>
</reference>
<dbReference type="Proteomes" id="UP000179448">
    <property type="component" value="Unassembled WGS sequence"/>
</dbReference>
<sequence>MRDGCIYLTNGDEKETQVCVVNEELRQGIDFISKTEKSVTFFGSARTKPNDEFYLKAYRLAKRCSELRYTIVSGGGPGIMEAANKGANDAGGKSIGMTIQLPTEQETNQYVSDEIPFYYFFTRKVALTYSGEAYLYFPGGFGTFDELFNMLTLIQTDKIAHVPIILVCSEFWKPLETFFRENMLNPSHIDIDHNDLNLYTIMDDEDAIIEVIKNASIRKDD</sequence>
<dbReference type="AlphaFoldDB" id="A0A1F6WNG4"/>
<dbReference type="Gene3D" id="3.40.50.450">
    <property type="match status" value="1"/>
</dbReference>
<dbReference type="EMBL" id="MFUQ01000018">
    <property type="protein sequence ID" value="OGI83418.1"/>
    <property type="molecule type" value="Genomic_DNA"/>
</dbReference>
<gene>
    <name evidence="2" type="ORF">A2997_01555</name>
</gene>
<organism evidence="2 3">
    <name type="scientific">Candidatus Nomurabacteria bacterium RIFCSPLOWO2_01_FULL_36_10b</name>
    <dbReference type="NCBI Taxonomy" id="1801766"/>
    <lineage>
        <taxon>Bacteria</taxon>
        <taxon>Candidatus Nomuraibacteriota</taxon>
    </lineage>
</organism>
<keyword evidence="1" id="KW-0378">Hydrolase</keyword>
<dbReference type="EC" id="3.2.2.n1" evidence="1"/>
<proteinExistence type="inferred from homology"/>
<keyword evidence="1" id="KW-0203">Cytokinin biosynthesis</keyword>
<dbReference type="InterPro" id="IPR052341">
    <property type="entry name" value="LOG_family_nucleotidases"/>
</dbReference>
<accession>A0A1F6WNG4</accession>
<comment type="caution">
    <text evidence="2">The sequence shown here is derived from an EMBL/GenBank/DDBJ whole genome shotgun (WGS) entry which is preliminary data.</text>
</comment>
<dbReference type="InterPro" id="IPR031100">
    <property type="entry name" value="LOG_fam"/>
</dbReference>
<dbReference type="GO" id="GO:0009691">
    <property type="term" value="P:cytokinin biosynthetic process"/>
    <property type="evidence" value="ECO:0007669"/>
    <property type="project" value="UniProtKB-UniRule"/>
</dbReference>
<dbReference type="Pfam" id="PF03641">
    <property type="entry name" value="Lysine_decarbox"/>
    <property type="match status" value="1"/>
</dbReference>
<dbReference type="PANTHER" id="PTHR43393">
    <property type="entry name" value="CYTOKININ RIBOSIDE 5'-MONOPHOSPHATE PHOSPHORIBOHYDROLASE"/>
    <property type="match status" value="1"/>
</dbReference>
<dbReference type="STRING" id="1801766.A2997_01555"/>
<dbReference type="GO" id="GO:0005829">
    <property type="term" value="C:cytosol"/>
    <property type="evidence" value="ECO:0007669"/>
    <property type="project" value="TreeGrafter"/>
</dbReference>
<protein>
    <recommendedName>
        <fullName evidence="1">Cytokinin riboside 5'-monophosphate phosphoribohydrolase</fullName>
        <ecNumber evidence="1">3.2.2.n1</ecNumber>
    </recommendedName>
</protein>
<dbReference type="InterPro" id="IPR005269">
    <property type="entry name" value="LOG"/>
</dbReference>
<comment type="similarity">
    <text evidence="1">Belongs to the LOG family.</text>
</comment>